<proteinExistence type="predicted"/>
<protein>
    <submittedName>
        <fullName evidence="1">Uncharacterized protein</fullName>
    </submittedName>
</protein>
<reference evidence="1 2" key="1">
    <citation type="journal article" date="2019" name="Environ. Microbiol.">
        <title>Species interactions and distinct microbial communities in high Arctic permafrost affected cryosols are associated with the CH4 and CO2 gas fluxes.</title>
        <authorList>
            <person name="Altshuler I."/>
            <person name="Hamel J."/>
            <person name="Turney S."/>
            <person name="Magnuson E."/>
            <person name="Levesque R."/>
            <person name="Greer C."/>
            <person name="Whyte L.G."/>
        </authorList>
    </citation>
    <scope>NUCLEOTIDE SEQUENCE [LARGE SCALE GENOMIC DNA]</scope>
    <source>
        <strain evidence="1 2">E4</strain>
    </source>
</reference>
<keyword evidence="2" id="KW-1185">Reference proteome</keyword>
<sequence length="70" mass="8034">MQNLVAGYVAPSARLTPAERARLPMISSELAKHCIALERWELEALTRGARLRFGDIDMHFKALEDWAEFY</sequence>
<evidence type="ECO:0000313" key="2">
    <source>
        <dbReference type="Proteomes" id="UP000317663"/>
    </source>
</evidence>
<organism evidence="1 2">
    <name type="scientific">Ewingella americana</name>
    <dbReference type="NCBI Taxonomy" id="41202"/>
    <lineage>
        <taxon>Bacteria</taxon>
        <taxon>Pseudomonadati</taxon>
        <taxon>Pseudomonadota</taxon>
        <taxon>Gammaproteobacteria</taxon>
        <taxon>Enterobacterales</taxon>
        <taxon>Yersiniaceae</taxon>
        <taxon>Ewingella</taxon>
    </lineage>
</organism>
<dbReference type="EMBL" id="RCZD01000017">
    <property type="protein sequence ID" value="TPG55842.1"/>
    <property type="molecule type" value="Genomic_DNA"/>
</dbReference>
<dbReference type="AlphaFoldDB" id="A0A502G2P7"/>
<accession>A0A502G2P7</accession>
<comment type="caution">
    <text evidence="1">The sequence shown here is derived from an EMBL/GenBank/DDBJ whole genome shotgun (WGS) entry which is preliminary data.</text>
</comment>
<name>A0A502G2P7_9GAMM</name>
<evidence type="ECO:0000313" key="1">
    <source>
        <dbReference type="EMBL" id="TPG55842.1"/>
    </source>
</evidence>
<dbReference type="Proteomes" id="UP000317663">
    <property type="component" value="Unassembled WGS sequence"/>
</dbReference>
<gene>
    <name evidence="1" type="ORF">EAH77_22980</name>
</gene>